<organism evidence="1 2">
    <name type="scientific">Caballeronia choica</name>
    <dbReference type="NCBI Taxonomy" id="326476"/>
    <lineage>
        <taxon>Bacteria</taxon>
        <taxon>Pseudomonadati</taxon>
        <taxon>Pseudomonadota</taxon>
        <taxon>Betaproteobacteria</taxon>
        <taxon>Burkholderiales</taxon>
        <taxon>Burkholderiaceae</taxon>
        <taxon>Caballeronia</taxon>
    </lineage>
</organism>
<dbReference type="Proteomes" id="UP000054770">
    <property type="component" value="Unassembled WGS sequence"/>
</dbReference>
<name>A0A158KIB3_9BURK</name>
<sequence length="141" mass="14417">MPQAGQLPELKKLAEEFLSAVRAAAHALTARALPNENLSGPQIVSGVSVTSSRFTAAAASSPDLAKAILASPELAALELASPELARLAQENPNLAELAVVSPNLARLASKAPELADLARASPALAAEIEVQLARLQGRSPG</sequence>
<accession>A0A158KIB3</accession>
<dbReference type="AlphaFoldDB" id="A0A158KIB3"/>
<dbReference type="RefSeq" id="WP_125483081.1">
    <property type="nucleotide sequence ID" value="NZ_FCON02000093.1"/>
</dbReference>
<protein>
    <submittedName>
        <fullName evidence="1">Uncharacterized protein</fullName>
    </submittedName>
</protein>
<evidence type="ECO:0000313" key="1">
    <source>
        <dbReference type="EMBL" id="SAL80519.1"/>
    </source>
</evidence>
<proteinExistence type="predicted"/>
<dbReference type="EMBL" id="FCON02000093">
    <property type="protein sequence ID" value="SAL80519.1"/>
    <property type="molecule type" value="Genomic_DNA"/>
</dbReference>
<reference evidence="1" key="1">
    <citation type="submission" date="2016-01" db="EMBL/GenBank/DDBJ databases">
        <authorList>
            <person name="Peeters C."/>
        </authorList>
    </citation>
    <scope>NUCLEOTIDE SEQUENCE [LARGE SCALE GENOMIC DNA]</scope>
    <source>
        <strain evidence="1">LMG 22940</strain>
    </source>
</reference>
<gene>
    <name evidence="1" type="ORF">AWB68_05876</name>
</gene>
<comment type="caution">
    <text evidence="1">The sequence shown here is derived from an EMBL/GenBank/DDBJ whole genome shotgun (WGS) entry which is preliminary data.</text>
</comment>
<keyword evidence="2" id="KW-1185">Reference proteome</keyword>
<evidence type="ECO:0000313" key="2">
    <source>
        <dbReference type="Proteomes" id="UP000054770"/>
    </source>
</evidence>